<reference evidence="3" key="1">
    <citation type="submission" date="2020-05" db="EMBL/GenBank/DDBJ databases">
        <title>WGS assembly of Panicum virgatum.</title>
        <authorList>
            <person name="Lovell J.T."/>
            <person name="Jenkins J."/>
            <person name="Shu S."/>
            <person name="Juenger T.E."/>
            <person name="Schmutz J."/>
        </authorList>
    </citation>
    <scope>NUCLEOTIDE SEQUENCE</scope>
    <source>
        <strain evidence="3">AP13</strain>
    </source>
</reference>
<feature type="compositionally biased region" description="Polar residues" evidence="1">
    <location>
        <begin position="331"/>
        <end position="347"/>
    </location>
</feature>
<accession>A0A8T0QY49</accession>
<evidence type="ECO:0000313" key="3">
    <source>
        <dbReference type="EMBL" id="KAG2577823.1"/>
    </source>
</evidence>
<keyword evidence="4" id="KW-1185">Reference proteome</keyword>
<keyword evidence="2" id="KW-0812">Transmembrane</keyword>
<dbReference type="Pfam" id="PF03140">
    <property type="entry name" value="DUF247"/>
    <property type="match status" value="1"/>
</dbReference>
<dbReference type="PANTHER" id="PTHR31170:SF25">
    <property type="entry name" value="BNAA09G04570D PROTEIN"/>
    <property type="match status" value="1"/>
</dbReference>
<protein>
    <submittedName>
        <fullName evidence="3">Uncharacterized protein</fullName>
    </submittedName>
</protein>
<evidence type="ECO:0000256" key="2">
    <source>
        <dbReference type="SAM" id="Phobius"/>
    </source>
</evidence>
<evidence type="ECO:0000313" key="4">
    <source>
        <dbReference type="Proteomes" id="UP000823388"/>
    </source>
</evidence>
<dbReference type="Proteomes" id="UP000823388">
    <property type="component" value="Chromosome 6N"/>
</dbReference>
<dbReference type="EMBL" id="CM029048">
    <property type="protein sequence ID" value="KAG2577823.1"/>
    <property type="molecule type" value="Genomic_DNA"/>
</dbReference>
<name>A0A8T0QY49_PANVG</name>
<sequence>MATLPRTPDTLEILVERMLQKLPRDDDLEGVATMVTIFRVPGHVRQANKQLYEPRMVSIGPYYRGREELCAMEQHKLRYLRDFLGRGVGETPPPLSSYVEAVRKVEERARHSYYERTKLFGIKSEANAMSSDSRQNNAEPSEDAQDGFAEMLLLDGCFILEFLLKWHEIEDGADALHNIGWGLALLNSDLLLLENQIPFFVLVSLYTVLSERTPGDGVVPTPKDQLIHDLVYLLQNATFSQGQLPPSDTVFTVKIHHLLHLYHEAFVPKPKSDEPPSIPPDPNPLPEQAPQTPVATSAEAPEAEHINVSEQAAQTPGATSAEATEEEHINVSESEQAAQTPGASSAEATEEEHINVSEQAVLMPGASSTEAPEAEGEHINGGNSATVIPCATQLREAGVRFKRKKSPKNMFDITFSHGVMEIPRVEIDHANKPLLVNLIAFEQSMGKKGAAAPLTSYTALMTGLVRTGKDVEVLQKHGIIDNMLSSEDDAAKSYFNHLGACCTLDYNDHYYATVFARLNKHYKSNWNKHMAKFRRDHCANPCSIVSLIVAAMVFSFGVSQASIAFYRLHSHH</sequence>
<feature type="transmembrane region" description="Helical" evidence="2">
    <location>
        <begin position="544"/>
        <end position="566"/>
    </location>
</feature>
<dbReference type="InterPro" id="IPR004158">
    <property type="entry name" value="DUF247_pln"/>
</dbReference>
<feature type="region of interest" description="Disordered" evidence="1">
    <location>
        <begin position="269"/>
        <end position="385"/>
    </location>
</feature>
<keyword evidence="2" id="KW-0472">Membrane</keyword>
<dbReference type="AlphaFoldDB" id="A0A8T0QY49"/>
<dbReference type="OrthoDB" id="1589813at2759"/>
<keyword evidence="2" id="KW-1133">Transmembrane helix</keyword>
<dbReference type="PANTHER" id="PTHR31170">
    <property type="entry name" value="BNAC04G53230D PROTEIN"/>
    <property type="match status" value="1"/>
</dbReference>
<proteinExistence type="predicted"/>
<feature type="compositionally biased region" description="Pro residues" evidence="1">
    <location>
        <begin position="276"/>
        <end position="287"/>
    </location>
</feature>
<evidence type="ECO:0000256" key="1">
    <source>
        <dbReference type="SAM" id="MobiDB-lite"/>
    </source>
</evidence>
<organism evidence="3 4">
    <name type="scientific">Panicum virgatum</name>
    <name type="common">Blackwell switchgrass</name>
    <dbReference type="NCBI Taxonomy" id="38727"/>
    <lineage>
        <taxon>Eukaryota</taxon>
        <taxon>Viridiplantae</taxon>
        <taxon>Streptophyta</taxon>
        <taxon>Embryophyta</taxon>
        <taxon>Tracheophyta</taxon>
        <taxon>Spermatophyta</taxon>
        <taxon>Magnoliopsida</taxon>
        <taxon>Liliopsida</taxon>
        <taxon>Poales</taxon>
        <taxon>Poaceae</taxon>
        <taxon>PACMAD clade</taxon>
        <taxon>Panicoideae</taxon>
        <taxon>Panicodae</taxon>
        <taxon>Paniceae</taxon>
        <taxon>Panicinae</taxon>
        <taxon>Panicum</taxon>
        <taxon>Panicum sect. Hiantes</taxon>
    </lineage>
</organism>
<comment type="caution">
    <text evidence="3">The sequence shown here is derived from an EMBL/GenBank/DDBJ whole genome shotgun (WGS) entry which is preliminary data.</text>
</comment>
<gene>
    <name evidence="3" type="ORF">PVAP13_6NG201506</name>
</gene>
<feature type="compositionally biased region" description="Polar residues" evidence="1">
    <location>
        <begin position="308"/>
        <end position="322"/>
    </location>
</feature>